<keyword evidence="4" id="KW-0547">Nucleotide-binding</keyword>
<dbReference type="Pfam" id="PF01935">
    <property type="entry name" value="DUF87"/>
    <property type="match status" value="1"/>
</dbReference>
<keyword evidence="4" id="KW-0067">ATP-binding</keyword>
<evidence type="ECO:0000256" key="2">
    <source>
        <dbReference type="SAM" id="MobiDB-lite"/>
    </source>
</evidence>
<evidence type="ECO:0000313" key="5">
    <source>
        <dbReference type="Proteomes" id="UP001319827"/>
    </source>
</evidence>
<organism evidence="4 5">
    <name type="scientific">Desulfuromonas versatilis</name>
    <dbReference type="NCBI Taxonomy" id="2802975"/>
    <lineage>
        <taxon>Bacteria</taxon>
        <taxon>Pseudomonadati</taxon>
        <taxon>Thermodesulfobacteriota</taxon>
        <taxon>Desulfuromonadia</taxon>
        <taxon>Desulfuromonadales</taxon>
        <taxon>Desulfuromonadaceae</taxon>
        <taxon>Desulfuromonas</taxon>
    </lineage>
</organism>
<dbReference type="InterPro" id="IPR027417">
    <property type="entry name" value="P-loop_NTPase"/>
</dbReference>
<evidence type="ECO:0000313" key="4">
    <source>
        <dbReference type="EMBL" id="BCR06039.1"/>
    </source>
</evidence>
<name>A0ABM8HY53_9BACT</name>
<dbReference type="PANTHER" id="PTHR30121:SF6">
    <property type="entry name" value="SLR6007 PROTEIN"/>
    <property type="match status" value="1"/>
</dbReference>
<dbReference type="SUPFAM" id="SSF52540">
    <property type="entry name" value="P-loop containing nucleoside triphosphate hydrolases"/>
    <property type="match status" value="1"/>
</dbReference>
<feature type="domain" description="Helicase HerA central" evidence="3">
    <location>
        <begin position="32"/>
        <end position="84"/>
    </location>
</feature>
<dbReference type="InterPro" id="IPR002789">
    <property type="entry name" value="HerA_central"/>
</dbReference>
<keyword evidence="1" id="KW-0175">Coiled coil</keyword>
<feature type="coiled-coil region" evidence="1">
    <location>
        <begin position="722"/>
        <end position="756"/>
    </location>
</feature>
<accession>A0ABM8HY53</accession>
<feature type="coiled-coil region" evidence="1">
    <location>
        <begin position="636"/>
        <end position="685"/>
    </location>
</feature>
<dbReference type="InterPro" id="IPR051162">
    <property type="entry name" value="T4SS_component"/>
</dbReference>
<dbReference type="EMBL" id="AP024355">
    <property type="protein sequence ID" value="BCR06039.1"/>
    <property type="molecule type" value="Genomic_DNA"/>
</dbReference>
<feature type="compositionally biased region" description="Low complexity" evidence="2">
    <location>
        <begin position="469"/>
        <end position="478"/>
    </location>
</feature>
<dbReference type="RefSeq" id="WP_221249422.1">
    <property type="nucleotide sequence ID" value="NZ_AP024355.1"/>
</dbReference>
<dbReference type="Proteomes" id="UP001319827">
    <property type="component" value="Chromosome"/>
</dbReference>
<sequence>MDDYEKLGAFYLGKTFDLQQERLTDELVLYDSRDLTTHAVIIGMTGSGKTGLGIGLLEEAAIDHIPVIAIDPKGDLGNLLLSFPELKPEDFKPWVDPREAAEKGVDVAEYARRQAELWRKGLADWGQGPERIRKLRDSAELVIYTPGSSAGLPVSVLRSFNAPPPAIQDDPDLLRERIQSTATGILALMGVSADPITSREHILIANLLEHFWRAGLSLDVAGLIGAIQDPPLQQIGVMGLDAFYPAKERFALAMKLNNLLASPGFGAWMEGAPLSAADLLYTATGKPRVSILSIAHLAESERMFFVCMLLNEVLGWMRSQPGTGSLRAILYMDEIFGYLPPSANPPSKKLFLTLLKQARAFGLGLVLATQNPVDLDYKALSNTGTWFIGRLQTERDKARLMEGLEGAAGAGSFDRQRMEQILAGLGKRRFLLHNVHEDQPVVFGTRWALSYLPGPLTRDQIRTLMAGRQPEAAAAEAAPTPPPARPVETGPPLLPAGVTQYYLPLRRGAGAGAEVVYHPRVVGAADVHYLSSRPPLDATRRYLLACEPSDSPLPVEWQYAEQLELDPADLAGEPASGASFAPCPAPVHEAKNFKEWERLFTRWIRSGCELVLWQSPGFKTVSAVGESERDFRIRVQQQANEQRDEAVAKLREKYAERTAALEERLRKAEQALSREQDQARRSKLDTAISFGTALLGAFLGRKRGGAGTASRVGTAMRGAGRIGKEAADVERAEENVEALQHQLEELAAEFEREVATLNSGFDAQAEQLTEFRLRPKTADIHVHFVGLAWAPYLRGPDGRLNPAWL</sequence>
<dbReference type="PANTHER" id="PTHR30121">
    <property type="entry name" value="UNCHARACTERIZED PROTEIN YJGR-RELATED"/>
    <property type="match status" value="1"/>
</dbReference>
<dbReference type="GO" id="GO:0005524">
    <property type="term" value="F:ATP binding"/>
    <property type="evidence" value="ECO:0007669"/>
    <property type="project" value="UniProtKB-KW"/>
</dbReference>
<proteinExistence type="predicted"/>
<feature type="region of interest" description="Disordered" evidence="2">
    <location>
        <begin position="469"/>
        <end position="490"/>
    </location>
</feature>
<keyword evidence="5" id="KW-1185">Reference proteome</keyword>
<gene>
    <name evidence="4" type="ORF">DESUT3_31080</name>
</gene>
<dbReference type="Gene3D" id="3.40.50.300">
    <property type="entry name" value="P-loop containing nucleotide triphosphate hydrolases"/>
    <property type="match status" value="2"/>
</dbReference>
<reference evidence="4 5" key="1">
    <citation type="journal article" date="2016" name="C (Basel)">
        <title>Selective Growth of and Electricity Production by Marine Exoelectrogenic Bacteria in Self-Aggregated Hydrogel of Microbially Reduced Graphene Oxide.</title>
        <authorList>
            <person name="Yoshida N."/>
            <person name="Goto Y."/>
            <person name="Miyata Y."/>
        </authorList>
    </citation>
    <scope>NUCLEOTIDE SEQUENCE [LARGE SCALE GENOMIC DNA]</scope>
    <source>
        <strain evidence="4 5">NIT-T3</strain>
    </source>
</reference>
<evidence type="ECO:0000259" key="3">
    <source>
        <dbReference type="Pfam" id="PF01935"/>
    </source>
</evidence>
<evidence type="ECO:0000256" key="1">
    <source>
        <dbReference type="SAM" id="Coils"/>
    </source>
</evidence>
<protein>
    <submittedName>
        <fullName evidence="4">ATP-binding protein</fullName>
    </submittedName>
</protein>
<reference evidence="4 5" key="2">
    <citation type="journal article" date="2021" name="Int. J. Syst. Evol. Microbiol.">
        <title>Isolation and Polyphasic Characterization of Desulfuromonas versatilis sp. Nov., an Electrogenic Bacteria Capable of Versatile Metabolism Isolated from a Graphene Oxide-Reducing Enrichment Culture.</title>
        <authorList>
            <person name="Xie L."/>
            <person name="Yoshida N."/>
            <person name="Ishii S."/>
            <person name="Meng L."/>
        </authorList>
    </citation>
    <scope>NUCLEOTIDE SEQUENCE [LARGE SCALE GENOMIC DNA]</scope>
    <source>
        <strain evidence="4 5">NIT-T3</strain>
    </source>
</reference>